<keyword evidence="6" id="KW-0560">Oxidoreductase</keyword>
<evidence type="ECO:0000256" key="1">
    <source>
        <dbReference type="ARBA" id="ARBA00004903"/>
    </source>
</evidence>
<dbReference type="GO" id="GO:0046452">
    <property type="term" value="P:dihydrofolate metabolic process"/>
    <property type="evidence" value="ECO:0007669"/>
    <property type="project" value="TreeGrafter"/>
</dbReference>
<organism evidence="11 12">
    <name type="scientific">Ignelater luminosus</name>
    <name type="common">Cucubano</name>
    <name type="synonym">Pyrophorus luminosus</name>
    <dbReference type="NCBI Taxonomy" id="2038154"/>
    <lineage>
        <taxon>Eukaryota</taxon>
        <taxon>Metazoa</taxon>
        <taxon>Ecdysozoa</taxon>
        <taxon>Arthropoda</taxon>
        <taxon>Hexapoda</taxon>
        <taxon>Insecta</taxon>
        <taxon>Pterygota</taxon>
        <taxon>Neoptera</taxon>
        <taxon>Endopterygota</taxon>
        <taxon>Coleoptera</taxon>
        <taxon>Polyphaga</taxon>
        <taxon>Elateriformia</taxon>
        <taxon>Elateroidea</taxon>
        <taxon>Elateridae</taxon>
        <taxon>Agrypninae</taxon>
        <taxon>Pyrophorini</taxon>
        <taxon>Ignelater</taxon>
    </lineage>
</organism>
<dbReference type="AlphaFoldDB" id="A0A8K0DJN9"/>
<evidence type="ECO:0000256" key="5">
    <source>
        <dbReference type="ARBA" id="ARBA00022857"/>
    </source>
</evidence>
<dbReference type="EC" id="1.5.1.3" evidence="3"/>
<reference evidence="11" key="1">
    <citation type="submission" date="2019-08" db="EMBL/GenBank/DDBJ databases">
        <title>The genome of the North American firefly Photinus pyralis.</title>
        <authorList>
            <consortium name="Photinus pyralis genome working group"/>
            <person name="Fallon T.R."/>
            <person name="Sander Lower S.E."/>
            <person name="Weng J.-K."/>
        </authorList>
    </citation>
    <scope>NUCLEOTIDE SEQUENCE</scope>
    <source>
        <strain evidence="11">TRF0915ILg1</strain>
        <tissue evidence="11">Whole body</tissue>
    </source>
</reference>
<evidence type="ECO:0000256" key="8">
    <source>
        <dbReference type="ARBA" id="ARBA00048873"/>
    </source>
</evidence>
<dbReference type="GO" id="GO:0004146">
    <property type="term" value="F:dihydrofolate reductase activity"/>
    <property type="evidence" value="ECO:0007669"/>
    <property type="project" value="UniProtKB-EC"/>
</dbReference>
<keyword evidence="5" id="KW-0521">NADP</keyword>
<dbReference type="SUPFAM" id="SSF53597">
    <property type="entry name" value="Dihydrofolate reductase-like"/>
    <property type="match status" value="1"/>
</dbReference>
<feature type="domain" description="DHFR" evidence="10">
    <location>
        <begin position="4"/>
        <end position="183"/>
    </location>
</feature>
<evidence type="ECO:0000256" key="6">
    <source>
        <dbReference type="ARBA" id="ARBA00023002"/>
    </source>
</evidence>
<dbReference type="Pfam" id="PF00186">
    <property type="entry name" value="DHFR_1"/>
    <property type="match status" value="1"/>
</dbReference>
<dbReference type="EMBL" id="VTPC01000555">
    <property type="protein sequence ID" value="KAF2905359.1"/>
    <property type="molecule type" value="Genomic_DNA"/>
</dbReference>
<dbReference type="PRINTS" id="PR00070">
    <property type="entry name" value="DHFR"/>
</dbReference>
<dbReference type="GO" id="GO:0046655">
    <property type="term" value="P:folic acid metabolic process"/>
    <property type="evidence" value="ECO:0007669"/>
    <property type="project" value="TreeGrafter"/>
</dbReference>
<evidence type="ECO:0000256" key="3">
    <source>
        <dbReference type="ARBA" id="ARBA00012856"/>
    </source>
</evidence>
<name>A0A8K0DJN9_IGNLU</name>
<dbReference type="InterPro" id="IPR024072">
    <property type="entry name" value="DHFR-like_dom_sf"/>
</dbReference>
<evidence type="ECO:0000256" key="4">
    <source>
        <dbReference type="ARBA" id="ARBA00022563"/>
    </source>
</evidence>
<dbReference type="Proteomes" id="UP000801492">
    <property type="component" value="Unassembled WGS sequence"/>
</dbReference>
<evidence type="ECO:0000313" key="11">
    <source>
        <dbReference type="EMBL" id="KAF2905359.1"/>
    </source>
</evidence>
<dbReference type="InterPro" id="IPR017925">
    <property type="entry name" value="DHFR_CS"/>
</dbReference>
<dbReference type="GO" id="GO:0006730">
    <property type="term" value="P:one-carbon metabolic process"/>
    <property type="evidence" value="ECO:0007669"/>
    <property type="project" value="UniProtKB-KW"/>
</dbReference>
<evidence type="ECO:0000256" key="2">
    <source>
        <dbReference type="ARBA" id="ARBA00009539"/>
    </source>
</evidence>
<gene>
    <name evidence="11" type="ORF">ILUMI_00808</name>
</gene>
<comment type="similarity">
    <text evidence="2 9">Belongs to the dihydrofolate reductase family.</text>
</comment>
<protein>
    <recommendedName>
        <fullName evidence="3">dihydrofolate reductase</fullName>
        <ecNumber evidence="3">1.5.1.3</ecNumber>
    </recommendedName>
</protein>
<comment type="pathway">
    <text evidence="1">Cofactor biosynthesis; tetrahydrofolate biosynthesis; 5,6,7,8-tetrahydrofolate from 7,8-dihydrofolate: step 1/1.</text>
</comment>
<dbReference type="CDD" id="cd00209">
    <property type="entry name" value="DHFR"/>
    <property type="match status" value="1"/>
</dbReference>
<dbReference type="Gene3D" id="3.40.430.10">
    <property type="entry name" value="Dihydrofolate Reductase, subunit A"/>
    <property type="match status" value="1"/>
</dbReference>
<accession>A0A8K0DJN9</accession>
<comment type="caution">
    <text evidence="11">The sequence shown here is derived from an EMBL/GenBank/DDBJ whole genome shotgun (WGS) entry which is preliminary data.</text>
</comment>
<dbReference type="PROSITE" id="PS00075">
    <property type="entry name" value="DHFR_1"/>
    <property type="match status" value="1"/>
</dbReference>
<evidence type="ECO:0000256" key="7">
    <source>
        <dbReference type="ARBA" id="ARBA00025067"/>
    </source>
</evidence>
<dbReference type="GO" id="GO:0005739">
    <property type="term" value="C:mitochondrion"/>
    <property type="evidence" value="ECO:0007669"/>
    <property type="project" value="TreeGrafter"/>
</dbReference>
<sequence length="189" mass="22364">MSIKFNLIAAACENMGIGKNNDLPWRLKSEMAYFTKMTSTTTDSRKKNVVIMGRKTWDSIPPKFKPLSDRINFVLSKSQLDLNQYKDVYGFTSWKEIQDRLNDNKFKDVYEIVWVVGGSRIYKEAMESKYFYRLYLTEIKKEFDCDTFFPKLGANLKQISDPDVPEEVQKEKGIEFQYKVYENNEYKEE</sequence>
<evidence type="ECO:0000259" key="10">
    <source>
        <dbReference type="PROSITE" id="PS51330"/>
    </source>
</evidence>
<dbReference type="PANTHER" id="PTHR48069:SF3">
    <property type="entry name" value="DIHYDROFOLATE REDUCTASE"/>
    <property type="match status" value="1"/>
</dbReference>
<dbReference type="OrthoDB" id="4664297at2759"/>
<evidence type="ECO:0000256" key="9">
    <source>
        <dbReference type="RuleBase" id="RU004474"/>
    </source>
</evidence>
<proteinExistence type="inferred from homology"/>
<dbReference type="GO" id="GO:0050661">
    <property type="term" value="F:NADP binding"/>
    <property type="evidence" value="ECO:0007669"/>
    <property type="project" value="InterPro"/>
</dbReference>
<dbReference type="GO" id="GO:0046654">
    <property type="term" value="P:tetrahydrofolate biosynthetic process"/>
    <property type="evidence" value="ECO:0007669"/>
    <property type="project" value="UniProtKB-UniPathway"/>
</dbReference>
<keyword evidence="4" id="KW-0554">One-carbon metabolism</keyword>
<evidence type="ECO:0000313" key="12">
    <source>
        <dbReference type="Proteomes" id="UP000801492"/>
    </source>
</evidence>
<dbReference type="UniPathway" id="UPA00077">
    <property type="reaction ID" value="UER00158"/>
</dbReference>
<comment type="catalytic activity">
    <reaction evidence="8">
        <text>(6S)-5,6,7,8-tetrahydrofolate + NADP(+) = 7,8-dihydrofolate + NADPH + H(+)</text>
        <dbReference type="Rhea" id="RHEA:15009"/>
        <dbReference type="ChEBI" id="CHEBI:15378"/>
        <dbReference type="ChEBI" id="CHEBI:57451"/>
        <dbReference type="ChEBI" id="CHEBI:57453"/>
        <dbReference type="ChEBI" id="CHEBI:57783"/>
        <dbReference type="ChEBI" id="CHEBI:58349"/>
        <dbReference type="EC" id="1.5.1.3"/>
    </reaction>
</comment>
<dbReference type="InterPro" id="IPR012259">
    <property type="entry name" value="DHFR"/>
</dbReference>
<comment type="function">
    <text evidence="7">Key enzyme in folate metabolism. Catalyzes an essential reaction for de novo glycine and purine synthesis, and for DNA precursor synthesis.</text>
</comment>
<dbReference type="PANTHER" id="PTHR48069">
    <property type="entry name" value="DIHYDROFOLATE REDUCTASE"/>
    <property type="match status" value="1"/>
</dbReference>
<keyword evidence="12" id="KW-1185">Reference proteome</keyword>
<dbReference type="InterPro" id="IPR001796">
    <property type="entry name" value="DHFR_dom"/>
</dbReference>
<dbReference type="FunFam" id="3.40.430.10:FF:000002">
    <property type="entry name" value="Dihydrofolate reductase"/>
    <property type="match status" value="1"/>
</dbReference>
<dbReference type="PROSITE" id="PS51330">
    <property type="entry name" value="DHFR_2"/>
    <property type="match status" value="1"/>
</dbReference>